<dbReference type="EMBL" id="JXKH01000001">
    <property type="protein sequence ID" value="OJG19911.1"/>
    <property type="molecule type" value="Genomic_DNA"/>
</dbReference>
<accession>A0A1L8RJF6</accession>
<evidence type="ECO:0000313" key="1">
    <source>
        <dbReference type="EMBL" id="OJG19911.1"/>
    </source>
</evidence>
<evidence type="ECO:0008006" key="3">
    <source>
        <dbReference type="Google" id="ProtNLM"/>
    </source>
</evidence>
<dbReference type="Proteomes" id="UP000181884">
    <property type="component" value="Unassembled WGS sequence"/>
</dbReference>
<dbReference type="AlphaFoldDB" id="A0A1L8RJF6"/>
<gene>
    <name evidence="1" type="ORF">RU97_GL000144</name>
</gene>
<comment type="caution">
    <text evidence="1">The sequence shown here is derived from an EMBL/GenBank/DDBJ whole genome shotgun (WGS) entry which is preliminary data.</text>
</comment>
<evidence type="ECO:0000313" key="2">
    <source>
        <dbReference type="Proteomes" id="UP000181884"/>
    </source>
</evidence>
<organism evidence="1 2">
    <name type="scientific">Enterococcus canis</name>
    <dbReference type="NCBI Taxonomy" id="214095"/>
    <lineage>
        <taxon>Bacteria</taxon>
        <taxon>Bacillati</taxon>
        <taxon>Bacillota</taxon>
        <taxon>Bacilli</taxon>
        <taxon>Lactobacillales</taxon>
        <taxon>Enterococcaceae</taxon>
        <taxon>Enterococcus</taxon>
    </lineage>
</organism>
<reference evidence="1 2" key="1">
    <citation type="submission" date="2014-12" db="EMBL/GenBank/DDBJ databases">
        <title>Draft genome sequences of 29 type strains of Enterococci.</title>
        <authorList>
            <person name="Zhong Z."/>
            <person name="Sun Z."/>
            <person name="Liu W."/>
            <person name="Zhang W."/>
            <person name="Zhang H."/>
        </authorList>
    </citation>
    <scope>NUCLEOTIDE SEQUENCE [LARGE SCALE GENOMIC DNA]</scope>
    <source>
        <strain evidence="1 2">DSM 17029</strain>
    </source>
</reference>
<keyword evidence="2" id="KW-1185">Reference proteome</keyword>
<sequence length="56" mass="6690">METKTVSFSWEDQEYQGIIEKEYENAYLLEVIAPSDEMYEKFTNRMIVSKKECRAS</sequence>
<dbReference type="RefSeq" id="WP_169792754.1">
    <property type="nucleotide sequence ID" value="NZ_JXKH01000001.1"/>
</dbReference>
<proteinExistence type="predicted"/>
<protein>
    <recommendedName>
        <fullName evidence="3">DUF2187 domain-containing protein</fullName>
    </recommendedName>
</protein>
<dbReference type="STRING" id="214095.RU97_GL000144"/>
<name>A0A1L8RJF6_9ENTE</name>